<evidence type="ECO:0000256" key="3">
    <source>
        <dbReference type="ARBA" id="ARBA00022692"/>
    </source>
</evidence>
<evidence type="ECO:0000256" key="4">
    <source>
        <dbReference type="ARBA" id="ARBA00022989"/>
    </source>
</evidence>
<accession>A0A919N7E0</accession>
<keyword evidence="5 6" id="KW-0472">Membrane</keyword>
<name>A0A919N7E0_9ACTN</name>
<gene>
    <name evidence="7" type="ORF">Asi03nite_32710</name>
</gene>
<proteinExistence type="predicted"/>
<dbReference type="InterPro" id="IPR036259">
    <property type="entry name" value="MFS_trans_sf"/>
</dbReference>
<dbReference type="Gene3D" id="1.20.1250.20">
    <property type="entry name" value="MFS general substrate transporter like domains"/>
    <property type="match status" value="1"/>
</dbReference>
<reference evidence="7" key="1">
    <citation type="submission" date="2021-01" db="EMBL/GenBank/DDBJ databases">
        <title>Whole genome shotgun sequence of Actinoplanes siamensis NBRC 109076.</title>
        <authorList>
            <person name="Komaki H."/>
            <person name="Tamura T."/>
        </authorList>
    </citation>
    <scope>NUCLEOTIDE SEQUENCE</scope>
    <source>
        <strain evidence="7">NBRC 109076</strain>
    </source>
</reference>
<dbReference type="RefSeq" id="WP_203680634.1">
    <property type="nucleotide sequence ID" value="NZ_BOMW01000029.1"/>
</dbReference>
<sequence>MHTYRQLFRTPEFTPIFGATCLQSAAGTVVGLALATDVYARTGSPFLAAVSMFGPALAQMAGATLLLSAADRWPPRAAASGLALLTAALTALLALPGLPLAGVFAVLLAMGLAASVSGGVRAGLLTDVVADAYLLGRSALNISNGAMQIAGFAAGSALVTVLSPAGTLLTGAGFHLAAALVIRLGLTRRAARASGRPSVAATWRVNARLWAIPRVRPVYAGLWLPNGLIVGCEALFVPFNPAGAGLLLAGSALGMLAGDVLAGRFLPPLWRRRLAPSLRLLLAVPYLPFALRPSPAIAVSLAVIAAVGYCSTLLLQERLVELTPDENRGQALGLHSSGMLTMQAVCAALAGSLAELTSPATAITLLAAASVTVTLLLAPALREPTARPAGVRPGARGRVSG</sequence>
<dbReference type="PANTHER" id="PTHR23513:SF11">
    <property type="entry name" value="STAPHYLOFERRIN A TRANSPORTER"/>
    <property type="match status" value="1"/>
</dbReference>
<dbReference type="Pfam" id="PF07690">
    <property type="entry name" value="MFS_1"/>
    <property type="match status" value="1"/>
</dbReference>
<keyword evidence="8" id="KW-1185">Reference proteome</keyword>
<evidence type="ECO:0000256" key="2">
    <source>
        <dbReference type="ARBA" id="ARBA00022475"/>
    </source>
</evidence>
<feature type="transmembrane region" description="Helical" evidence="6">
    <location>
        <begin position="360"/>
        <end position="378"/>
    </location>
</feature>
<evidence type="ECO:0000313" key="7">
    <source>
        <dbReference type="EMBL" id="GIF05733.1"/>
    </source>
</evidence>
<dbReference type="GO" id="GO:0005886">
    <property type="term" value="C:plasma membrane"/>
    <property type="evidence" value="ECO:0007669"/>
    <property type="project" value="UniProtKB-SubCell"/>
</dbReference>
<feature type="transmembrane region" description="Helical" evidence="6">
    <location>
        <begin position="336"/>
        <end position="354"/>
    </location>
</feature>
<feature type="transmembrane region" description="Helical" evidence="6">
    <location>
        <begin position="297"/>
        <end position="315"/>
    </location>
</feature>
<protein>
    <submittedName>
        <fullName evidence="7">Membrane protein</fullName>
    </submittedName>
</protein>
<dbReference type="EMBL" id="BOMW01000029">
    <property type="protein sequence ID" value="GIF05733.1"/>
    <property type="molecule type" value="Genomic_DNA"/>
</dbReference>
<evidence type="ECO:0000256" key="5">
    <source>
        <dbReference type="ARBA" id="ARBA00023136"/>
    </source>
</evidence>
<organism evidence="7 8">
    <name type="scientific">Actinoplanes siamensis</name>
    <dbReference type="NCBI Taxonomy" id="1223317"/>
    <lineage>
        <taxon>Bacteria</taxon>
        <taxon>Bacillati</taxon>
        <taxon>Actinomycetota</taxon>
        <taxon>Actinomycetes</taxon>
        <taxon>Micromonosporales</taxon>
        <taxon>Micromonosporaceae</taxon>
        <taxon>Actinoplanes</taxon>
    </lineage>
</organism>
<feature type="transmembrane region" description="Helical" evidence="6">
    <location>
        <begin position="243"/>
        <end position="262"/>
    </location>
</feature>
<comment type="subcellular location">
    <subcellularLocation>
        <location evidence="1">Cell membrane</location>
        <topology evidence="1">Multi-pass membrane protein</topology>
    </subcellularLocation>
</comment>
<feature type="transmembrane region" description="Helical" evidence="6">
    <location>
        <begin position="145"/>
        <end position="162"/>
    </location>
</feature>
<comment type="caution">
    <text evidence="7">The sequence shown here is derived from an EMBL/GenBank/DDBJ whole genome shotgun (WGS) entry which is preliminary data.</text>
</comment>
<feature type="transmembrane region" description="Helical" evidence="6">
    <location>
        <begin position="101"/>
        <end position="124"/>
    </location>
</feature>
<dbReference type="Proteomes" id="UP000629619">
    <property type="component" value="Unassembled WGS sequence"/>
</dbReference>
<dbReference type="GO" id="GO:0022857">
    <property type="term" value="F:transmembrane transporter activity"/>
    <property type="evidence" value="ECO:0007669"/>
    <property type="project" value="InterPro"/>
</dbReference>
<keyword evidence="3 6" id="KW-0812">Transmembrane</keyword>
<feature type="transmembrane region" description="Helical" evidence="6">
    <location>
        <begin position="168"/>
        <end position="186"/>
    </location>
</feature>
<feature type="transmembrane region" description="Helical" evidence="6">
    <location>
        <begin position="77"/>
        <end position="95"/>
    </location>
</feature>
<feature type="transmembrane region" description="Helical" evidence="6">
    <location>
        <begin position="46"/>
        <end position="70"/>
    </location>
</feature>
<dbReference type="InterPro" id="IPR011701">
    <property type="entry name" value="MFS"/>
</dbReference>
<evidence type="ECO:0000256" key="1">
    <source>
        <dbReference type="ARBA" id="ARBA00004651"/>
    </source>
</evidence>
<dbReference type="AlphaFoldDB" id="A0A919N7E0"/>
<dbReference type="PANTHER" id="PTHR23513">
    <property type="entry name" value="INTEGRAL MEMBRANE EFFLUX PROTEIN-RELATED"/>
    <property type="match status" value="1"/>
</dbReference>
<feature type="transmembrane region" description="Helical" evidence="6">
    <location>
        <begin position="12"/>
        <end position="34"/>
    </location>
</feature>
<keyword evidence="4 6" id="KW-1133">Transmembrane helix</keyword>
<evidence type="ECO:0000313" key="8">
    <source>
        <dbReference type="Proteomes" id="UP000629619"/>
    </source>
</evidence>
<evidence type="ECO:0000256" key="6">
    <source>
        <dbReference type="SAM" id="Phobius"/>
    </source>
</evidence>
<dbReference type="SUPFAM" id="SSF103473">
    <property type="entry name" value="MFS general substrate transporter"/>
    <property type="match status" value="2"/>
</dbReference>
<keyword evidence="2" id="KW-1003">Cell membrane</keyword>